<evidence type="ECO:0000313" key="4">
    <source>
        <dbReference type="Proteomes" id="UP001152797"/>
    </source>
</evidence>
<dbReference type="InterPro" id="IPR051251">
    <property type="entry name" value="STK_FNIP-Repeat"/>
</dbReference>
<evidence type="ECO:0000313" key="2">
    <source>
        <dbReference type="EMBL" id="CAL1168234.1"/>
    </source>
</evidence>
<keyword evidence="4" id="KW-1185">Reference proteome</keyword>
<dbReference type="EMBL" id="CAMXCT010006503">
    <property type="protein sequence ID" value="CAI4014859.1"/>
    <property type="molecule type" value="Genomic_DNA"/>
</dbReference>
<dbReference type="AlphaFoldDB" id="A0A9P1DR15"/>
<dbReference type="OrthoDB" id="423949at2759"/>
<dbReference type="InterPro" id="IPR008615">
    <property type="entry name" value="FNIP"/>
</dbReference>
<comment type="caution">
    <text evidence="1">The sequence shown here is derived from an EMBL/GenBank/DDBJ whole genome shotgun (WGS) entry which is preliminary data.</text>
</comment>
<dbReference type="PANTHER" id="PTHR32134:SF92">
    <property type="entry name" value="FNIP REPEAT-CONTAINING PROTEIN"/>
    <property type="match status" value="1"/>
</dbReference>
<dbReference type="EMBL" id="CAMXCT030006503">
    <property type="protein sequence ID" value="CAL4802171.1"/>
    <property type="molecule type" value="Genomic_DNA"/>
</dbReference>
<organism evidence="1">
    <name type="scientific">Cladocopium goreaui</name>
    <dbReference type="NCBI Taxonomy" id="2562237"/>
    <lineage>
        <taxon>Eukaryota</taxon>
        <taxon>Sar</taxon>
        <taxon>Alveolata</taxon>
        <taxon>Dinophyceae</taxon>
        <taxon>Suessiales</taxon>
        <taxon>Symbiodiniaceae</taxon>
        <taxon>Cladocopium</taxon>
    </lineage>
</organism>
<accession>A0A9P1DR15</accession>
<dbReference type="EMBL" id="CAMXCT020006503">
    <property type="protein sequence ID" value="CAL1168234.1"/>
    <property type="molecule type" value="Genomic_DNA"/>
</dbReference>
<dbReference type="Pfam" id="PF05725">
    <property type="entry name" value="FNIP"/>
    <property type="match status" value="3"/>
</dbReference>
<name>A0A9P1DR15_9DINO</name>
<sequence length="225" mass="24740">MVDVVSLELVSLQGKRRKFDVAVSMTGRRLRQMLSAELPSKPGSRISLQHGSSSLSLDQTLRQQGIIGEGVTLSYVYVPADLLAAWKYLQGEPAQDEEFSLHGLTRIEGWILCRLLHLPSSLQHLKLDEFNESLVGVNFPSGIKTIIFSCKFNRSLDGVTLPAALQTLDFGDDFDQSLDGVTLPAALKNLIFGDRFNQSLEGVTLPVGLQTLTFGFQFDQSLDGV</sequence>
<dbReference type="Proteomes" id="UP001152797">
    <property type="component" value="Unassembled WGS sequence"/>
</dbReference>
<proteinExistence type="predicted"/>
<reference evidence="2" key="2">
    <citation type="submission" date="2024-04" db="EMBL/GenBank/DDBJ databases">
        <authorList>
            <person name="Chen Y."/>
            <person name="Shah S."/>
            <person name="Dougan E. K."/>
            <person name="Thang M."/>
            <person name="Chan C."/>
        </authorList>
    </citation>
    <scope>NUCLEOTIDE SEQUENCE [LARGE SCALE GENOMIC DNA]</scope>
</reference>
<dbReference type="PANTHER" id="PTHR32134">
    <property type="entry name" value="FNIP REPEAT-CONTAINING PROTEIN"/>
    <property type="match status" value="1"/>
</dbReference>
<gene>
    <name evidence="1" type="ORF">C1SCF055_LOCUS39726</name>
</gene>
<protein>
    <submittedName>
        <fullName evidence="3">FNIP repeat-containing protein</fullName>
    </submittedName>
</protein>
<evidence type="ECO:0000313" key="1">
    <source>
        <dbReference type="EMBL" id="CAI4014859.1"/>
    </source>
</evidence>
<reference evidence="1" key="1">
    <citation type="submission" date="2022-10" db="EMBL/GenBank/DDBJ databases">
        <authorList>
            <person name="Chen Y."/>
            <person name="Dougan E. K."/>
            <person name="Chan C."/>
            <person name="Rhodes N."/>
            <person name="Thang M."/>
        </authorList>
    </citation>
    <scope>NUCLEOTIDE SEQUENCE</scope>
</reference>
<feature type="non-terminal residue" evidence="1">
    <location>
        <position position="225"/>
    </location>
</feature>
<evidence type="ECO:0000313" key="3">
    <source>
        <dbReference type="EMBL" id="CAL4802171.1"/>
    </source>
</evidence>